<dbReference type="Pfam" id="PF21266">
    <property type="entry name" value="S1_RRP4"/>
    <property type="match status" value="1"/>
</dbReference>
<dbReference type="InterPro" id="IPR048565">
    <property type="entry name" value="S1_RRP4"/>
</dbReference>
<feature type="domain" description="RRP4 S1" evidence="5">
    <location>
        <begin position="86"/>
        <end position="131"/>
    </location>
</feature>
<dbReference type="SUPFAM" id="SSF54791">
    <property type="entry name" value="Eukaryotic type KH-domain (KH-domain type I)"/>
    <property type="match status" value="1"/>
</dbReference>
<accession>A0A3L6T9U0</accession>
<dbReference type="Proteomes" id="UP000275267">
    <property type="component" value="Unassembled WGS sequence"/>
</dbReference>
<evidence type="ECO:0000256" key="1">
    <source>
        <dbReference type="ARBA" id="ARBA00009155"/>
    </source>
</evidence>
<proteinExistence type="inferred from homology"/>
<comment type="caution">
    <text evidence="6">The sequence shown here is derived from an EMBL/GenBank/DDBJ whole genome shotgun (WGS) entry which is preliminary data.</text>
</comment>
<dbReference type="GO" id="GO:0003723">
    <property type="term" value="F:RNA binding"/>
    <property type="evidence" value="ECO:0007669"/>
    <property type="project" value="UniProtKB-KW"/>
</dbReference>
<evidence type="ECO:0000313" key="6">
    <source>
        <dbReference type="EMBL" id="RLN35051.1"/>
    </source>
</evidence>
<reference evidence="7" key="1">
    <citation type="journal article" date="2019" name="Nat. Commun.">
        <title>The genome of broomcorn millet.</title>
        <authorList>
            <person name="Zou C."/>
            <person name="Miki D."/>
            <person name="Li D."/>
            <person name="Tang Q."/>
            <person name="Xiao L."/>
            <person name="Rajput S."/>
            <person name="Deng P."/>
            <person name="Jia W."/>
            <person name="Huang R."/>
            <person name="Zhang M."/>
            <person name="Sun Y."/>
            <person name="Hu J."/>
            <person name="Fu X."/>
            <person name="Schnable P.S."/>
            <person name="Li F."/>
            <person name="Zhang H."/>
            <person name="Feng B."/>
            <person name="Zhu X."/>
            <person name="Liu R."/>
            <person name="Schnable J.C."/>
            <person name="Zhu J.-K."/>
            <person name="Zhang H."/>
        </authorList>
    </citation>
    <scope>NUCLEOTIDE SEQUENCE [LARGE SCALE GENOMIC DNA]</scope>
</reference>
<sequence length="388" mass="43410">MKDLHLPLNQTQRVRFETALHELQMLTPTTVLAAAVTIADTIPVNHEDSILRGHWTSDQKGKLVSTLCGVVEWVDKLVHVRTLRTRYRPEICDILVGRVSKIGPESWRLEINSKQDAVMKFSSINFPDVIQAEICAFNHDGSPELQPMDQKYGKLERGQLLMVPPYLVKRQNQHHYHLEQYGVDLILGRNGFIWVGEHAAVGEKTKLMGTELGNFTPLETRNHVCRLANAHFLQAGTPGTGQARYQSPQRNLPDEHQIDDLFPSPISTRTKPGSMRAISSAAGGMLRARLRGAARVRGGGEGAGRWTTPGHEEQPKGYLFNRPPPPPGESRKWEDWELPCYVTSFLTVVILGVGLNAKPDLTIETWAHKKALERLQQQELAAAEAQAE</sequence>
<name>A0A3L6T9U0_PANMI</name>
<dbReference type="InterPro" id="IPR012340">
    <property type="entry name" value="NA-bd_OB-fold"/>
</dbReference>
<dbReference type="PANTHER" id="PTHR40637">
    <property type="entry name" value="ESSS SUBUNIT OF NADH:UBIQUINONE OXIDOREDUCTASE (COMPLEX I) PROTEIN"/>
    <property type="match status" value="1"/>
</dbReference>
<dbReference type="OrthoDB" id="1650at2759"/>
<dbReference type="InterPro" id="IPR036612">
    <property type="entry name" value="KH_dom_type_1_sf"/>
</dbReference>
<dbReference type="STRING" id="4540.A0A3L6T9U0"/>
<dbReference type="InterPro" id="IPR004088">
    <property type="entry name" value="KH_dom_type_1"/>
</dbReference>
<dbReference type="CDD" id="cd05789">
    <property type="entry name" value="S1_Rrp4"/>
    <property type="match status" value="1"/>
</dbReference>
<gene>
    <name evidence="6" type="ORF">C2845_PM03G01430</name>
</gene>
<dbReference type="Gene3D" id="2.40.50.100">
    <property type="match status" value="1"/>
</dbReference>
<dbReference type="Pfam" id="PF15985">
    <property type="entry name" value="KH_6"/>
    <property type="match status" value="1"/>
</dbReference>
<evidence type="ECO:0000259" key="4">
    <source>
        <dbReference type="Pfam" id="PF15985"/>
    </source>
</evidence>
<feature type="region of interest" description="Disordered" evidence="3">
    <location>
        <begin position="236"/>
        <end position="274"/>
    </location>
</feature>
<feature type="domain" description="K Homology" evidence="4">
    <location>
        <begin position="158"/>
        <end position="199"/>
    </location>
</feature>
<evidence type="ECO:0000259" key="5">
    <source>
        <dbReference type="Pfam" id="PF21266"/>
    </source>
</evidence>
<feature type="region of interest" description="Disordered" evidence="3">
    <location>
        <begin position="297"/>
        <end position="330"/>
    </location>
</feature>
<dbReference type="PANTHER" id="PTHR40637:SF1">
    <property type="entry name" value="ESSS SUBUNIT OF NADH:UBIQUINONE OXIDOREDUCTASE (COMPLEX I) PROTEIN"/>
    <property type="match status" value="1"/>
</dbReference>
<evidence type="ECO:0000256" key="2">
    <source>
        <dbReference type="ARBA" id="ARBA00022884"/>
    </source>
</evidence>
<dbReference type="AlphaFoldDB" id="A0A3L6T9U0"/>
<organism evidence="6 7">
    <name type="scientific">Panicum miliaceum</name>
    <name type="common">Proso millet</name>
    <name type="synonym">Broomcorn millet</name>
    <dbReference type="NCBI Taxonomy" id="4540"/>
    <lineage>
        <taxon>Eukaryota</taxon>
        <taxon>Viridiplantae</taxon>
        <taxon>Streptophyta</taxon>
        <taxon>Embryophyta</taxon>
        <taxon>Tracheophyta</taxon>
        <taxon>Spermatophyta</taxon>
        <taxon>Magnoliopsida</taxon>
        <taxon>Liliopsida</taxon>
        <taxon>Poales</taxon>
        <taxon>Poaceae</taxon>
        <taxon>PACMAD clade</taxon>
        <taxon>Panicoideae</taxon>
        <taxon>Panicodae</taxon>
        <taxon>Paniceae</taxon>
        <taxon>Panicinae</taxon>
        <taxon>Panicum</taxon>
        <taxon>Panicum sect. Panicum</taxon>
    </lineage>
</organism>
<dbReference type="Gene3D" id="2.40.50.140">
    <property type="entry name" value="Nucleic acid-binding proteins"/>
    <property type="match status" value="1"/>
</dbReference>
<keyword evidence="2" id="KW-0694">RNA-binding</keyword>
<comment type="similarity">
    <text evidence="1">Belongs to the RRP4 family.</text>
</comment>
<keyword evidence="7" id="KW-1185">Reference proteome</keyword>
<evidence type="ECO:0000256" key="3">
    <source>
        <dbReference type="SAM" id="MobiDB-lite"/>
    </source>
</evidence>
<evidence type="ECO:0000313" key="7">
    <source>
        <dbReference type="Proteomes" id="UP000275267"/>
    </source>
</evidence>
<protein>
    <submittedName>
        <fullName evidence="6">Uncharacterized protein</fullName>
    </submittedName>
</protein>
<dbReference type="SUPFAM" id="SSF50249">
    <property type="entry name" value="Nucleic acid-binding proteins"/>
    <property type="match status" value="1"/>
</dbReference>
<dbReference type="EMBL" id="PQIB02000002">
    <property type="protein sequence ID" value="RLN35051.1"/>
    <property type="molecule type" value="Genomic_DNA"/>
</dbReference>